<evidence type="ECO:0000313" key="8">
    <source>
        <dbReference type="EMBL" id="RAK62317.1"/>
    </source>
</evidence>
<reference evidence="8 9" key="1">
    <citation type="submission" date="2018-05" db="EMBL/GenBank/DDBJ databases">
        <authorList>
            <person name="Lanie J.A."/>
            <person name="Ng W.-L."/>
            <person name="Kazmierczak K.M."/>
            <person name="Andrzejewski T.M."/>
            <person name="Davidsen T.M."/>
            <person name="Wayne K.J."/>
            <person name="Tettelin H."/>
            <person name="Glass J.I."/>
            <person name="Rusch D."/>
            <person name="Podicherti R."/>
            <person name="Tsui H.-C.T."/>
            <person name="Winkler M.E."/>
        </authorList>
    </citation>
    <scope>NUCLEOTIDE SEQUENCE [LARGE SCALE GENOMIC DNA]</scope>
    <source>
        <strain evidence="8 9">BUT-10</strain>
    </source>
</reference>
<protein>
    <submittedName>
        <fullName evidence="8">Ni/Fe-hydrogenase 1 b-type cytochrome subunit</fullName>
    </submittedName>
</protein>
<dbReference type="SUPFAM" id="SSF81342">
    <property type="entry name" value="Transmembrane di-heme cytochromes"/>
    <property type="match status" value="1"/>
</dbReference>
<dbReference type="GO" id="GO:0005886">
    <property type="term" value="C:plasma membrane"/>
    <property type="evidence" value="ECO:0007669"/>
    <property type="project" value="UniProtKB-SubCell"/>
</dbReference>
<dbReference type="Proteomes" id="UP000249524">
    <property type="component" value="Unassembled WGS sequence"/>
</dbReference>
<evidence type="ECO:0000256" key="3">
    <source>
        <dbReference type="ARBA" id="ARBA00022692"/>
    </source>
</evidence>
<evidence type="ECO:0000313" key="9">
    <source>
        <dbReference type="Proteomes" id="UP000249524"/>
    </source>
</evidence>
<gene>
    <name evidence="8" type="ORF">DJ019_19495</name>
</gene>
<keyword evidence="2" id="KW-1003">Cell membrane</keyword>
<dbReference type="Pfam" id="PF01292">
    <property type="entry name" value="Ni_hydr_CYTB"/>
    <property type="match status" value="1"/>
</dbReference>
<dbReference type="OrthoDB" id="196472at2"/>
<accession>A0A328B5Z4</accession>
<comment type="caution">
    <text evidence="8">The sequence shown here is derived from an EMBL/GenBank/DDBJ whole genome shotgun (WGS) entry which is preliminary data.</text>
</comment>
<feature type="transmembrane region" description="Helical" evidence="6">
    <location>
        <begin position="47"/>
        <end position="70"/>
    </location>
</feature>
<dbReference type="GO" id="GO:0020037">
    <property type="term" value="F:heme binding"/>
    <property type="evidence" value="ECO:0007669"/>
    <property type="project" value="TreeGrafter"/>
</dbReference>
<evidence type="ECO:0000256" key="1">
    <source>
        <dbReference type="ARBA" id="ARBA00004651"/>
    </source>
</evidence>
<keyword evidence="9" id="KW-1185">Reference proteome</keyword>
<name>A0A328B5Z4_9CAUL</name>
<dbReference type="RefSeq" id="WP_111278255.1">
    <property type="nucleotide sequence ID" value="NZ_QFYS01000012.1"/>
</dbReference>
<dbReference type="Gene3D" id="1.20.950.20">
    <property type="entry name" value="Transmembrane di-heme cytochromes, Chain C"/>
    <property type="match status" value="1"/>
</dbReference>
<evidence type="ECO:0000256" key="5">
    <source>
        <dbReference type="ARBA" id="ARBA00023136"/>
    </source>
</evidence>
<dbReference type="PANTHER" id="PTHR30485:SF2">
    <property type="entry name" value="BLL0597 PROTEIN"/>
    <property type="match status" value="1"/>
</dbReference>
<dbReference type="AlphaFoldDB" id="A0A328B5Z4"/>
<dbReference type="PANTHER" id="PTHR30485">
    <property type="entry name" value="NI/FE-HYDROGENASE 1 B-TYPE CYTOCHROME SUBUNIT"/>
    <property type="match status" value="1"/>
</dbReference>
<keyword evidence="5 6" id="KW-0472">Membrane</keyword>
<dbReference type="InterPro" id="IPR011577">
    <property type="entry name" value="Cyt_b561_bac/Ni-Hgenase"/>
</dbReference>
<comment type="subcellular location">
    <subcellularLocation>
        <location evidence="1">Cell membrane</location>
        <topology evidence="1">Multi-pass membrane protein</topology>
    </subcellularLocation>
</comment>
<feature type="transmembrane region" description="Helical" evidence="6">
    <location>
        <begin position="19"/>
        <end position="35"/>
    </location>
</feature>
<evidence type="ECO:0000256" key="6">
    <source>
        <dbReference type="SAM" id="Phobius"/>
    </source>
</evidence>
<sequence>MPGPSAGVSVRLWDAPVRLVHWALVALILFSWWSSEDHLNWHRWSGYAILGLLLFRLWWGFAGGGAARFASFVKGPGATLAYLKTLGRREASVTPGHNPLGALSVVAILAVLFAQVATGLFTVDIDAFEGGPLSDRVSFETGRAIAEIHELIFRILQALVALHLAAIAYYLVWKKTNLVRPMITGRRWLPSDPGLSKAPWWSLVLGAVLAGAAAWFVSKGLRL</sequence>
<evidence type="ECO:0000259" key="7">
    <source>
        <dbReference type="Pfam" id="PF01292"/>
    </source>
</evidence>
<keyword evidence="3 6" id="KW-0812">Transmembrane</keyword>
<feature type="transmembrane region" description="Helical" evidence="6">
    <location>
        <begin position="151"/>
        <end position="172"/>
    </location>
</feature>
<dbReference type="EMBL" id="QFYS01000012">
    <property type="protein sequence ID" value="RAK62317.1"/>
    <property type="molecule type" value="Genomic_DNA"/>
</dbReference>
<dbReference type="GO" id="GO:0022904">
    <property type="term" value="P:respiratory electron transport chain"/>
    <property type="evidence" value="ECO:0007669"/>
    <property type="project" value="InterPro"/>
</dbReference>
<evidence type="ECO:0000256" key="2">
    <source>
        <dbReference type="ARBA" id="ARBA00022475"/>
    </source>
</evidence>
<evidence type="ECO:0000256" key="4">
    <source>
        <dbReference type="ARBA" id="ARBA00022989"/>
    </source>
</evidence>
<feature type="transmembrane region" description="Helical" evidence="6">
    <location>
        <begin position="100"/>
        <end position="123"/>
    </location>
</feature>
<organism evidence="8 9">
    <name type="scientific">Phenylobacterium kunshanense</name>
    <dbReference type="NCBI Taxonomy" id="1445034"/>
    <lineage>
        <taxon>Bacteria</taxon>
        <taxon>Pseudomonadati</taxon>
        <taxon>Pseudomonadota</taxon>
        <taxon>Alphaproteobacteria</taxon>
        <taxon>Caulobacterales</taxon>
        <taxon>Caulobacteraceae</taxon>
        <taxon>Phenylobacterium</taxon>
    </lineage>
</organism>
<dbReference type="InterPro" id="IPR051542">
    <property type="entry name" value="Hydrogenase_cytochrome"/>
</dbReference>
<dbReference type="InterPro" id="IPR016174">
    <property type="entry name" value="Di-haem_cyt_TM"/>
</dbReference>
<proteinExistence type="predicted"/>
<keyword evidence="4 6" id="KW-1133">Transmembrane helix</keyword>
<feature type="transmembrane region" description="Helical" evidence="6">
    <location>
        <begin position="198"/>
        <end position="217"/>
    </location>
</feature>
<feature type="domain" description="Cytochrome b561 bacterial/Ni-hydrogenase" evidence="7">
    <location>
        <begin position="13"/>
        <end position="185"/>
    </location>
</feature>
<dbReference type="GO" id="GO:0009055">
    <property type="term" value="F:electron transfer activity"/>
    <property type="evidence" value="ECO:0007669"/>
    <property type="project" value="InterPro"/>
</dbReference>